<reference evidence="3 4" key="2">
    <citation type="submission" date="2024-07" db="EMBL/GenBank/DDBJ databases">
        <authorList>
            <person name="Akdeniz Z."/>
        </authorList>
    </citation>
    <scope>NUCLEOTIDE SEQUENCE [LARGE SCALE GENOMIC DNA]</scope>
</reference>
<evidence type="ECO:0000313" key="3">
    <source>
        <dbReference type="EMBL" id="CAL5992902.1"/>
    </source>
</evidence>
<reference evidence="2" key="1">
    <citation type="submission" date="2023-06" db="EMBL/GenBank/DDBJ databases">
        <authorList>
            <person name="Kurt Z."/>
        </authorList>
    </citation>
    <scope>NUCLEOTIDE SEQUENCE</scope>
</reference>
<sequence>MEKYYKYFQYSNDPNHIKYLNNQNNKNLCTKCAQNLQQDENKQPNQPVQATKVKFLKINPQPEVLQATHIIEQFEKDTDAGDLTLNKDPAVIDRITPILPQNDQSSPVPAQIARRIHIKQIKAEENIQIETQPEQNQTNIPVQRFKRSINGSGPYTRKCSTNQQTEIQNRQQVSTLHTNSSTH</sequence>
<protein>
    <submittedName>
        <fullName evidence="3">Hypothetical_protein</fullName>
    </submittedName>
</protein>
<evidence type="ECO:0000313" key="4">
    <source>
        <dbReference type="Proteomes" id="UP001642409"/>
    </source>
</evidence>
<dbReference type="AlphaFoldDB" id="A0AA86TUZ0"/>
<name>A0AA86TUZ0_9EUKA</name>
<dbReference type="Proteomes" id="UP001642409">
    <property type="component" value="Unassembled WGS sequence"/>
</dbReference>
<evidence type="ECO:0000256" key="1">
    <source>
        <dbReference type="SAM" id="MobiDB-lite"/>
    </source>
</evidence>
<accession>A0AA86TUZ0</accession>
<evidence type="ECO:0000313" key="2">
    <source>
        <dbReference type="EMBL" id="CAI9929694.1"/>
    </source>
</evidence>
<gene>
    <name evidence="3" type="ORF">HINF_LOCUS12808</name>
    <name evidence="2" type="ORF">HINF_LOCUS17339</name>
</gene>
<comment type="caution">
    <text evidence="2">The sequence shown here is derived from an EMBL/GenBank/DDBJ whole genome shotgun (WGS) entry which is preliminary data.</text>
</comment>
<feature type="region of interest" description="Disordered" evidence="1">
    <location>
        <begin position="148"/>
        <end position="183"/>
    </location>
</feature>
<dbReference type="EMBL" id="CATOUU010000440">
    <property type="protein sequence ID" value="CAI9929694.1"/>
    <property type="molecule type" value="Genomic_DNA"/>
</dbReference>
<dbReference type="EMBL" id="CAXDID020000029">
    <property type="protein sequence ID" value="CAL5992902.1"/>
    <property type="molecule type" value="Genomic_DNA"/>
</dbReference>
<feature type="compositionally biased region" description="Polar residues" evidence="1">
    <location>
        <begin position="149"/>
        <end position="183"/>
    </location>
</feature>
<keyword evidence="4" id="KW-1185">Reference proteome</keyword>
<proteinExistence type="predicted"/>
<organism evidence="2">
    <name type="scientific">Hexamita inflata</name>
    <dbReference type="NCBI Taxonomy" id="28002"/>
    <lineage>
        <taxon>Eukaryota</taxon>
        <taxon>Metamonada</taxon>
        <taxon>Diplomonadida</taxon>
        <taxon>Hexamitidae</taxon>
        <taxon>Hexamitinae</taxon>
        <taxon>Hexamita</taxon>
    </lineage>
</organism>